<comment type="caution">
    <text evidence="2">The sequence shown here is derived from an EMBL/GenBank/DDBJ whole genome shotgun (WGS) entry which is preliminary data.</text>
</comment>
<feature type="region of interest" description="Disordered" evidence="1">
    <location>
        <begin position="65"/>
        <end position="111"/>
    </location>
</feature>
<feature type="compositionally biased region" description="Low complexity" evidence="1">
    <location>
        <begin position="73"/>
        <end position="84"/>
    </location>
</feature>
<reference evidence="2 3" key="1">
    <citation type="journal article" date="2015" name="Genome Biol. Evol.">
        <title>Comparative Genomics of a Bacterivorous Green Alga Reveals Evolutionary Causalities and Consequences of Phago-Mixotrophic Mode of Nutrition.</title>
        <authorList>
            <person name="Burns J.A."/>
            <person name="Paasch A."/>
            <person name="Narechania A."/>
            <person name="Kim E."/>
        </authorList>
    </citation>
    <scope>NUCLEOTIDE SEQUENCE [LARGE SCALE GENOMIC DNA]</scope>
    <source>
        <strain evidence="2 3">PLY_AMNH</strain>
    </source>
</reference>
<keyword evidence="3" id="KW-1185">Reference proteome</keyword>
<name>A0AAE0BZK5_9CHLO</name>
<dbReference type="EMBL" id="LGRX02030416">
    <property type="protein sequence ID" value="KAK3245672.1"/>
    <property type="molecule type" value="Genomic_DNA"/>
</dbReference>
<accession>A0AAE0BZK5</accession>
<gene>
    <name evidence="2" type="ORF">CYMTET_44774</name>
</gene>
<evidence type="ECO:0000313" key="2">
    <source>
        <dbReference type="EMBL" id="KAK3245672.1"/>
    </source>
</evidence>
<protein>
    <submittedName>
        <fullName evidence="2">Uncharacterized protein</fullName>
    </submittedName>
</protein>
<dbReference type="AlphaFoldDB" id="A0AAE0BZK5"/>
<dbReference type="Proteomes" id="UP001190700">
    <property type="component" value="Unassembled WGS sequence"/>
</dbReference>
<sequence>MPTGTALSRADADPQPVFLAREQRLTEAGRAVSSKGGISAQFSSTEYGALLDKIKELQDLLQQQRGADVPLAQQQRPQPQQQQRGTPRGFRVGTHPLPAVGFDRNDRPEGEALLRKVQEGWER</sequence>
<evidence type="ECO:0000256" key="1">
    <source>
        <dbReference type="SAM" id="MobiDB-lite"/>
    </source>
</evidence>
<proteinExistence type="predicted"/>
<organism evidence="2 3">
    <name type="scientific">Cymbomonas tetramitiformis</name>
    <dbReference type="NCBI Taxonomy" id="36881"/>
    <lineage>
        <taxon>Eukaryota</taxon>
        <taxon>Viridiplantae</taxon>
        <taxon>Chlorophyta</taxon>
        <taxon>Pyramimonadophyceae</taxon>
        <taxon>Pyramimonadales</taxon>
        <taxon>Pyramimonadaceae</taxon>
        <taxon>Cymbomonas</taxon>
    </lineage>
</organism>
<evidence type="ECO:0000313" key="3">
    <source>
        <dbReference type="Proteomes" id="UP001190700"/>
    </source>
</evidence>